<feature type="signal peptide" evidence="1">
    <location>
        <begin position="1"/>
        <end position="22"/>
    </location>
</feature>
<name>A0A7J6VUQ0_THATH</name>
<protein>
    <submittedName>
        <fullName evidence="2">Uncharacterized protein</fullName>
    </submittedName>
</protein>
<accession>A0A7J6VUQ0</accession>
<evidence type="ECO:0000313" key="3">
    <source>
        <dbReference type="Proteomes" id="UP000554482"/>
    </source>
</evidence>
<proteinExistence type="predicted"/>
<dbReference type="Proteomes" id="UP000554482">
    <property type="component" value="Unassembled WGS sequence"/>
</dbReference>
<sequence>MSDFIIFTVILFTAILPIYTQAKVFKAGEDSGSTTGFKYKTWAKDNKLWAGEKLSEQILIPNSARGVVVSKFQMLIAGLVTIGMVANA</sequence>
<evidence type="ECO:0000256" key="1">
    <source>
        <dbReference type="SAM" id="SignalP"/>
    </source>
</evidence>
<reference evidence="2 3" key="1">
    <citation type="submission" date="2020-06" db="EMBL/GenBank/DDBJ databases">
        <title>Transcriptomic and genomic resources for Thalictrum thalictroides and T. hernandezii: Facilitating candidate gene discovery in an emerging model plant lineage.</title>
        <authorList>
            <person name="Arias T."/>
            <person name="Riano-Pachon D.M."/>
            <person name="Di Stilio V.S."/>
        </authorList>
    </citation>
    <scope>NUCLEOTIDE SEQUENCE [LARGE SCALE GENOMIC DNA]</scope>
    <source>
        <strain evidence="3">cv. WT478/WT964</strain>
        <tissue evidence="2">Leaves</tissue>
    </source>
</reference>
<feature type="chain" id="PRO_5029868675" evidence="1">
    <location>
        <begin position="23"/>
        <end position="88"/>
    </location>
</feature>
<gene>
    <name evidence="2" type="ORF">FRX31_022478</name>
</gene>
<keyword evidence="1" id="KW-0732">Signal</keyword>
<organism evidence="2 3">
    <name type="scientific">Thalictrum thalictroides</name>
    <name type="common">Rue-anemone</name>
    <name type="synonym">Anemone thalictroides</name>
    <dbReference type="NCBI Taxonomy" id="46969"/>
    <lineage>
        <taxon>Eukaryota</taxon>
        <taxon>Viridiplantae</taxon>
        <taxon>Streptophyta</taxon>
        <taxon>Embryophyta</taxon>
        <taxon>Tracheophyta</taxon>
        <taxon>Spermatophyta</taxon>
        <taxon>Magnoliopsida</taxon>
        <taxon>Ranunculales</taxon>
        <taxon>Ranunculaceae</taxon>
        <taxon>Thalictroideae</taxon>
        <taxon>Thalictrum</taxon>
    </lineage>
</organism>
<keyword evidence="3" id="KW-1185">Reference proteome</keyword>
<evidence type="ECO:0000313" key="2">
    <source>
        <dbReference type="EMBL" id="KAF5187935.1"/>
    </source>
</evidence>
<dbReference type="EMBL" id="JABWDY010027373">
    <property type="protein sequence ID" value="KAF5187935.1"/>
    <property type="molecule type" value="Genomic_DNA"/>
</dbReference>
<comment type="caution">
    <text evidence="2">The sequence shown here is derived from an EMBL/GenBank/DDBJ whole genome shotgun (WGS) entry which is preliminary data.</text>
</comment>
<dbReference type="AlphaFoldDB" id="A0A7J6VUQ0"/>